<name>A0A3G3IG13_9ARCH</name>
<proteinExistence type="predicted"/>
<dbReference type="Proteomes" id="UP000273278">
    <property type="component" value="Chromosome"/>
</dbReference>
<dbReference type="AlphaFoldDB" id="A0A3G3IG13"/>
<organism evidence="1 2">
    <name type="scientific">Methanomethylophilus alvi</name>
    <dbReference type="NCBI Taxonomy" id="1291540"/>
    <lineage>
        <taxon>Archaea</taxon>
        <taxon>Methanobacteriati</taxon>
        <taxon>Thermoplasmatota</taxon>
        <taxon>Thermoplasmata</taxon>
        <taxon>Methanomassiliicoccales</taxon>
        <taxon>Methanomethylophilaceae</taxon>
        <taxon>Methanomethylophilus</taxon>
    </lineage>
</organism>
<dbReference type="EMBL" id="CP017686">
    <property type="protein sequence ID" value="AYQ54806.1"/>
    <property type="molecule type" value="Genomic_DNA"/>
</dbReference>
<evidence type="ECO:0000313" key="1">
    <source>
        <dbReference type="EMBL" id="AYQ54806.1"/>
    </source>
</evidence>
<dbReference type="GeneID" id="41321435"/>
<sequence length="97" mass="10732">MSQSVEDLIASYTSQSPLAFTVMAIQTGEEEKKDYNAPKNAEQNHGDAKCEYPCCSERGYCATPAQHAACIGLIVVCCMCCCYVTDGFNGIWTWWPF</sequence>
<gene>
    <name evidence="1" type="ORF">BKD89_03170</name>
</gene>
<protein>
    <submittedName>
        <fullName evidence="1">Uncharacterized protein</fullName>
    </submittedName>
</protein>
<evidence type="ECO:0000313" key="2">
    <source>
        <dbReference type="Proteomes" id="UP000273278"/>
    </source>
</evidence>
<reference evidence="1 2" key="1">
    <citation type="submission" date="2016-10" db="EMBL/GenBank/DDBJ databases">
        <title>Complete genome of the TMA-utilizing, human hosted archaeon Methanomethylophilus alvus Gen. nov, sp. nov., strain Mx-05, derived from a pure culture.</title>
        <authorList>
            <person name="Brugere J.-F."/>
            <person name="Ben Hania W."/>
            <person name="Chaudhary P.P."/>
            <person name="Gaci N."/>
            <person name="Borrel G."/>
            <person name="Cao Van Tuat L."/>
            <person name="Fardeau M.-L."/>
            <person name="Harris H.M.B."/>
            <person name="O'Toole P.W."/>
            <person name="Ollivier B."/>
        </authorList>
    </citation>
    <scope>NUCLEOTIDE SEQUENCE [LARGE SCALE GENOMIC DNA]</scope>
    <source>
        <strain evidence="1 2">Mx-05</strain>
    </source>
</reference>
<accession>A0A3G3IG13</accession>
<dbReference type="RefSeq" id="WP_048097752.1">
    <property type="nucleotide sequence ID" value="NZ_CAYARL010000028.1"/>
</dbReference>